<dbReference type="GO" id="GO:0003676">
    <property type="term" value="F:nucleic acid binding"/>
    <property type="evidence" value="ECO:0007669"/>
    <property type="project" value="InterPro"/>
</dbReference>
<proteinExistence type="predicted"/>
<accession>A0A935MYR2</accession>
<gene>
    <name evidence="4" type="ORF">IPJ38_08880</name>
</gene>
<name>A0A935MYR2_9RHOO</name>
<evidence type="ECO:0000313" key="4">
    <source>
        <dbReference type="EMBL" id="MBK7415191.1"/>
    </source>
</evidence>
<evidence type="ECO:0000313" key="5">
    <source>
        <dbReference type="Proteomes" id="UP000739411"/>
    </source>
</evidence>
<dbReference type="GO" id="GO:0016818">
    <property type="term" value="F:hydrolase activity, acting on acid anhydrides, in phosphorus-containing anhydrides"/>
    <property type="evidence" value="ECO:0007669"/>
    <property type="project" value="InterPro"/>
</dbReference>
<keyword evidence="2" id="KW-0378">Hydrolase</keyword>
<dbReference type="AlphaFoldDB" id="A0A935MYR2"/>
<sequence length="99" mass="11423">MLVQSSPLAGSQYYAVGEQWREMQVGDHLDLIREPDNRHDRKAIRVEWRGHKLGYVPRAENRAVAAAMDAGDKLVARIAKLTEHANPWRRVEFEVFVEL</sequence>
<reference evidence="4 5" key="1">
    <citation type="submission" date="2020-10" db="EMBL/GenBank/DDBJ databases">
        <title>Connecting structure to function with the recovery of over 1000 high-quality activated sludge metagenome-assembled genomes encoding full-length rRNA genes using long-read sequencing.</title>
        <authorList>
            <person name="Singleton C.M."/>
            <person name="Petriglieri F."/>
            <person name="Kristensen J.M."/>
            <person name="Kirkegaard R.H."/>
            <person name="Michaelsen T.Y."/>
            <person name="Andersen M.H."/>
            <person name="Karst S.M."/>
            <person name="Dueholm M.S."/>
            <person name="Nielsen P.H."/>
            <person name="Albertsen M."/>
        </authorList>
    </citation>
    <scope>NUCLEOTIDE SEQUENCE [LARGE SCALE GENOMIC DNA]</scope>
    <source>
        <strain evidence="4">EsbW_18-Q3-R4-48_BATAC.463</strain>
    </source>
</reference>
<dbReference type="SMART" id="SM00910">
    <property type="entry name" value="HIRAN"/>
    <property type="match status" value="1"/>
</dbReference>
<keyword evidence="1" id="KW-0479">Metal-binding</keyword>
<feature type="domain" description="HIRAN" evidence="3">
    <location>
        <begin position="1"/>
        <end position="99"/>
    </location>
</feature>
<comment type="caution">
    <text evidence="4">The sequence shown here is derived from an EMBL/GenBank/DDBJ whole genome shotgun (WGS) entry which is preliminary data.</text>
</comment>
<dbReference type="GO" id="GO:0008270">
    <property type="term" value="F:zinc ion binding"/>
    <property type="evidence" value="ECO:0007669"/>
    <property type="project" value="InterPro"/>
</dbReference>
<protein>
    <submittedName>
        <fullName evidence="4">HIRAN domain-containing protein</fullName>
    </submittedName>
</protein>
<evidence type="ECO:0000256" key="1">
    <source>
        <dbReference type="ARBA" id="ARBA00022723"/>
    </source>
</evidence>
<evidence type="ECO:0000256" key="2">
    <source>
        <dbReference type="ARBA" id="ARBA00022801"/>
    </source>
</evidence>
<organism evidence="4 5">
    <name type="scientific">Candidatus Dechloromonas phosphorivorans</name>
    <dbReference type="NCBI Taxonomy" id="2899244"/>
    <lineage>
        <taxon>Bacteria</taxon>
        <taxon>Pseudomonadati</taxon>
        <taxon>Pseudomonadota</taxon>
        <taxon>Betaproteobacteria</taxon>
        <taxon>Rhodocyclales</taxon>
        <taxon>Azonexaceae</taxon>
        <taxon>Dechloromonas</taxon>
    </lineage>
</organism>
<dbReference type="Pfam" id="PF08797">
    <property type="entry name" value="HIRAN"/>
    <property type="match status" value="1"/>
</dbReference>
<dbReference type="InterPro" id="IPR014905">
    <property type="entry name" value="HIRAN"/>
</dbReference>
<dbReference type="Proteomes" id="UP000739411">
    <property type="component" value="Unassembled WGS sequence"/>
</dbReference>
<evidence type="ECO:0000259" key="3">
    <source>
        <dbReference type="SMART" id="SM00910"/>
    </source>
</evidence>
<dbReference type="EMBL" id="JADJMS010000017">
    <property type="protein sequence ID" value="MBK7415191.1"/>
    <property type="molecule type" value="Genomic_DNA"/>
</dbReference>
<dbReference type="Gene3D" id="3.30.70.2330">
    <property type="match status" value="1"/>
</dbReference>